<sequence length="74" mass="8464">MFQEFFLKSMLKRQGMPEEQVDAMLGIVAKNPALFQTIAAEVKEKMDAGAEQSRAMMEVLRAHEEELRILKEGH</sequence>
<name>A0A1G2QM85_9BACT</name>
<accession>A0A1G2QM85</accession>
<organism evidence="1 2">
    <name type="scientific">Candidatus Vogelbacteria bacterium RIFOXYD1_FULL_51_18</name>
    <dbReference type="NCBI Taxonomy" id="1802440"/>
    <lineage>
        <taxon>Bacteria</taxon>
        <taxon>Candidatus Vogeliibacteriota</taxon>
    </lineage>
</organism>
<evidence type="ECO:0000313" key="2">
    <source>
        <dbReference type="Proteomes" id="UP000177090"/>
    </source>
</evidence>
<proteinExistence type="predicted"/>
<protein>
    <submittedName>
        <fullName evidence="1">Uncharacterized protein</fullName>
    </submittedName>
</protein>
<comment type="caution">
    <text evidence="1">The sequence shown here is derived from an EMBL/GenBank/DDBJ whole genome shotgun (WGS) entry which is preliminary data.</text>
</comment>
<dbReference type="STRING" id="1802440.A2569_03435"/>
<evidence type="ECO:0000313" key="1">
    <source>
        <dbReference type="EMBL" id="OHA61537.1"/>
    </source>
</evidence>
<reference evidence="1 2" key="1">
    <citation type="journal article" date="2016" name="Nat. Commun.">
        <title>Thousands of microbial genomes shed light on interconnected biogeochemical processes in an aquifer system.</title>
        <authorList>
            <person name="Anantharaman K."/>
            <person name="Brown C.T."/>
            <person name="Hug L.A."/>
            <person name="Sharon I."/>
            <person name="Castelle C.J."/>
            <person name="Probst A.J."/>
            <person name="Thomas B.C."/>
            <person name="Singh A."/>
            <person name="Wilkins M.J."/>
            <person name="Karaoz U."/>
            <person name="Brodie E.L."/>
            <person name="Williams K.H."/>
            <person name="Hubbard S.S."/>
            <person name="Banfield J.F."/>
        </authorList>
    </citation>
    <scope>NUCLEOTIDE SEQUENCE [LARGE SCALE GENOMIC DNA]</scope>
</reference>
<dbReference type="AlphaFoldDB" id="A0A1G2QM85"/>
<dbReference type="EMBL" id="MHTL01000001">
    <property type="protein sequence ID" value="OHA61537.1"/>
    <property type="molecule type" value="Genomic_DNA"/>
</dbReference>
<gene>
    <name evidence="1" type="ORF">A2569_03435</name>
</gene>
<dbReference type="Proteomes" id="UP000177090">
    <property type="component" value="Unassembled WGS sequence"/>
</dbReference>